<evidence type="ECO:0000256" key="5">
    <source>
        <dbReference type="ARBA" id="ARBA00022989"/>
    </source>
</evidence>
<dbReference type="WBParaSite" id="NBR_0000363201-mRNA-1">
    <property type="protein sequence ID" value="NBR_0000363201-mRNA-1"/>
    <property type="gene ID" value="NBR_0000363201"/>
</dbReference>
<reference evidence="8 9" key="2">
    <citation type="submission" date="2018-11" db="EMBL/GenBank/DDBJ databases">
        <authorList>
            <consortium name="Pathogen Informatics"/>
        </authorList>
    </citation>
    <scope>NUCLEOTIDE SEQUENCE [LARGE SCALE GENOMIC DNA]</scope>
</reference>
<evidence type="ECO:0000313" key="9">
    <source>
        <dbReference type="Proteomes" id="UP000271162"/>
    </source>
</evidence>
<dbReference type="GO" id="GO:0033179">
    <property type="term" value="C:proton-transporting V-type ATPase, V0 domain"/>
    <property type="evidence" value="ECO:0007669"/>
    <property type="project" value="InterPro"/>
</dbReference>
<proteinExistence type="inferred from homology"/>
<evidence type="ECO:0000256" key="2">
    <source>
        <dbReference type="ARBA" id="ARBA00009904"/>
    </source>
</evidence>
<gene>
    <name evidence="8" type="ORF">NBR_LOCUS3633</name>
</gene>
<dbReference type="InterPro" id="IPR002490">
    <property type="entry name" value="V-ATPase_116kDa_su"/>
</dbReference>
<dbReference type="Pfam" id="PF01496">
    <property type="entry name" value="V_ATPase_I"/>
    <property type="match status" value="1"/>
</dbReference>
<evidence type="ECO:0000313" key="10">
    <source>
        <dbReference type="WBParaSite" id="NBR_0000363201-mRNA-1"/>
    </source>
</evidence>
<evidence type="ECO:0000256" key="6">
    <source>
        <dbReference type="ARBA" id="ARBA00023065"/>
    </source>
</evidence>
<keyword evidence="4" id="KW-0812">Transmembrane</keyword>
<evidence type="ECO:0000256" key="4">
    <source>
        <dbReference type="ARBA" id="ARBA00022692"/>
    </source>
</evidence>
<dbReference type="STRING" id="27835.A0A0N4XM80"/>
<name>A0A0N4XM80_NIPBR</name>
<keyword evidence="7" id="KW-0472">Membrane</keyword>
<dbReference type="Proteomes" id="UP000271162">
    <property type="component" value="Unassembled WGS sequence"/>
</dbReference>
<keyword evidence="6" id="KW-0406">Ion transport</keyword>
<comment type="similarity">
    <text evidence="2">Belongs to the V-ATPase 116 kDa subunit family.</text>
</comment>
<organism evidence="10">
    <name type="scientific">Nippostrongylus brasiliensis</name>
    <name type="common">Rat hookworm</name>
    <dbReference type="NCBI Taxonomy" id="27835"/>
    <lineage>
        <taxon>Eukaryota</taxon>
        <taxon>Metazoa</taxon>
        <taxon>Ecdysozoa</taxon>
        <taxon>Nematoda</taxon>
        <taxon>Chromadorea</taxon>
        <taxon>Rhabditida</taxon>
        <taxon>Rhabditina</taxon>
        <taxon>Rhabditomorpha</taxon>
        <taxon>Strongyloidea</taxon>
        <taxon>Heligmosomidae</taxon>
        <taxon>Nippostrongylus</taxon>
    </lineage>
</organism>
<sequence>MLFAKPYILWKEQKERSQSGHRQLGIVQKVLVVLAVVQVPVMLLVKPLILRSRSRAAEAHYFTLRDESVRADMNGDDAEVVHSEPKTTVSSGGHGGHGAGEKVSFILLHFHFQFIER</sequence>
<evidence type="ECO:0000256" key="7">
    <source>
        <dbReference type="ARBA" id="ARBA00023136"/>
    </source>
</evidence>
<keyword evidence="9" id="KW-1185">Reference proteome</keyword>
<comment type="subcellular location">
    <subcellularLocation>
        <location evidence="1">Membrane</location>
        <topology evidence="1">Multi-pass membrane protein</topology>
    </subcellularLocation>
</comment>
<evidence type="ECO:0000256" key="1">
    <source>
        <dbReference type="ARBA" id="ARBA00004141"/>
    </source>
</evidence>
<evidence type="ECO:0000313" key="8">
    <source>
        <dbReference type="EMBL" id="VDL67222.1"/>
    </source>
</evidence>
<keyword evidence="3" id="KW-0813">Transport</keyword>
<dbReference type="GO" id="GO:0046961">
    <property type="term" value="F:proton-transporting ATPase activity, rotational mechanism"/>
    <property type="evidence" value="ECO:0007669"/>
    <property type="project" value="InterPro"/>
</dbReference>
<dbReference type="AlphaFoldDB" id="A0A0N4XM80"/>
<evidence type="ECO:0000256" key="3">
    <source>
        <dbReference type="ARBA" id="ARBA00022448"/>
    </source>
</evidence>
<reference evidence="10" key="1">
    <citation type="submission" date="2017-02" db="UniProtKB">
        <authorList>
            <consortium name="WormBaseParasite"/>
        </authorList>
    </citation>
    <scope>IDENTIFICATION</scope>
</reference>
<protein>
    <submittedName>
        <fullName evidence="8 10">Uncharacterized protein</fullName>
    </submittedName>
</protein>
<keyword evidence="5" id="KW-1133">Transmembrane helix</keyword>
<accession>A0A0N4XM80</accession>
<dbReference type="EMBL" id="UYSL01005674">
    <property type="protein sequence ID" value="VDL67222.1"/>
    <property type="molecule type" value="Genomic_DNA"/>
</dbReference>